<dbReference type="HOGENOM" id="CLU_903311_0_0_1"/>
<keyword evidence="3" id="KW-1185">Reference proteome</keyword>
<feature type="region of interest" description="Disordered" evidence="1">
    <location>
        <begin position="1"/>
        <end position="125"/>
    </location>
</feature>
<feature type="compositionally biased region" description="Low complexity" evidence="1">
    <location>
        <begin position="32"/>
        <end position="48"/>
    </location>
</feature>
<accession>W4KPR1</accession>
<dbReference type="InParanoid" id="W4KPR1"/>
<dbReference type="EMBL" id="KI925454">
    <property type="protein sequence ID" value="ETW87813.1"/>
    <property type="molecule type" value="Genomic_DNA"/>
</dbReference>
<feature type="region of interest" description="Disordered" evidence="1">
    <location>
        <begin position="145"/>
        <end position="230"/>
    </location>
</feature>
<dbReference type="Proteomes" id="UP000030671">
    <property type="component" value="Unassembled WGS sequence"/>
</dbReference>
<protein>
    <submittedName>
        <fullName evidence="2">Uncharacterized protein</fullName>
    </submittedName>
</protein>
<dbReference type="AlphaFoldDB" id="W4KPR1"/>
<name>W4KPR1_HETIT</name>
<feature type="compositionally biased region" description="Low complexity" evidence="1">
    <location>
        <begin position="163"/>
        <end position="179"/>
    </location>
</feature>
<proteinExistence type="predicted"/>
<evidence type="ECO:0000313" key="2">
    <source>
        <dbReference type="EMBL" id="ETW87813.1"/>
    </source>
</evidence>
<evidence type="ECO:0000313" key="3">
    <source>
        <dbReference type="Proteomes" id="UP000030671"/>
    </source>
</evidence>
<dbReference type="GeneID" id="20675833"/>
<gene>
    <name evidence="2" type="ORF">HETIRDRAFT_448228</name>
</gene>
<organism evidence="2 3">
    <name type="scientific">Heterobasidion irregulare (strain TC 32-1)</name>
    <dbReference type="NCBI Taxonomy" id="747525"/>
    <lineage>
        <taxon>Eukaryota</taxon>
        <taxon>Fungi</taxon>
        <taxon>Dikarya</taxon>
        <taxon>Basidiomycota</taxon>
        <taxon>Agaricomycotina</taxon>
        <taxon>Agaricomycetes</taxon>
        <taxon>Russulales</taxon>
        <taxon>Bondarzewiaceae</taxon>
        <taxon>Heterobasidion</taxon>
        <taxon>Heterobasidion annosum species complex</taxon>
    </lineage>
</organism>
<evidence type="ECO:0000256" key="1">
    <source>
        <dbReference type="SAM" id="MobiDB-lite"/>
    </source>
</evidence>
<sequence length="308" mass="32412">MAILPQFGAVATATAPPPTPPLPSGSLQPSKTATAPQPLLPSLALLPTPAFPPPSLPVVHPIRAYSSPDTPASTDDRPPPPPPSHILQPLSTHRSRSAKLPATSSSHKECTHNIRGKHATTPPGPALSPPLLVFVVSPTDHWLSASAPRSTCPRRIHGRPLCPANSRRPQPQPAPRASSHTTPARTPASTYVRPSTLLRPPRSARATTRPVATSPRRHAPSIDLAKGQTLTTPLAHRATHVARAWAYEHGPACAAPSGSPAPFPTISDAKLSAPPYAWPDFSTSPRAPDDAMRTTPTLAVALHKMKNA</sequence>
<dbReference type="KEGG" id="hir:HETIRDRAFT_448228"/>
<feature type="compositionally biased region" description="Polar residues" evidence="1">
    <location>
        <begin position="180"/>
        <end position="193"/>
    </location>
</feature>
<feature type="compositionally biased region" description="Low complexity" evidence="1">
    <location>
        <begin position="199"/>
        <end position="214"/>
    </location>
</feature>
<dbReference type="RefSeq" id="XP_009541671.1">
    <property type="nucleotide sequence ID" value="XM_009543376.1"/>
</dbReference>
<reference evidence="2 3" key="1">
    <citation type="journal article" date="2012" name="New Phytol.">
        <title>Insight into trade-off between wood decay and parasitism from the genome of a fungal forest pathogen.</title>
        <authorList>
            <person name="Olson A."/>
            <person name="Aerts A."/>
            <person name="Asiegbu F."/>
            <person name="Belbahri L."/>
            <person name="Bouzid O."/>
            <person name="Broberg A."/>
            <person name="Canback B."/>
            <person name="Coutinho P.M."/>
            <person name="Cullen D."/>
            <person name="Dalman K."/>
            <person name="Deflorio G."/>
            <person name="van Diepen L.T."/>
            <person name="Dunand C."/>
            <person name="Duplessis S."/>
            <person name="Durling M."/>
            <person name="Gonthier P."/>
            <person name="Grimwood J."/>
            <person name="Fossdal C.G."/>
            <person name="Hansson D."/>
            <person name="Henrissat B."/>
            <person name="Hietala A."/>
            <person name="Himmelstrand K."/>
            <person name="Hoffmeister D."/>
            <person name="Hogberg N."/>
            <person name="James T.Y."/>
            <person name="Karlsson M."/>
            <person name="Kohler A."/>
            <person name="Kues U."/>
            <person name="Lee Y.H."/>
            <person name="Lin Y.C."/>
            <person name="Lind M."/>
            <person name="Lindquist E."/>
            <person name="Lombard V."/>
            <person name="Lucas S."/>
            <person name="Lunden K."/>
            <person name="Morin E."/>
            <person name="Murat C."/>
            <person name="Park J."/>
            <person name="Raffaello T."/>
            <person name="Rouze P."/>
            <person name="Salamov A."/>
            <person name="Schmutz J."/>
            <person name="Solheim H."/>
            <person name="Stahlberg J."/>
            <person name="Velez H."/>
            <person name="de Vries R.P."/>
            <person name="Wiebenga A."/>
            <person name="Woodward S."/>
            <person name="Yakovlev I."/>
            <person name="Garbelotto M."/>
            <person name="Martin F."/>
            <person name="Grigoriev I.V."/>
            <person name="Stenlid J."/>
        </authorList>
    </citation>
    <scope>NUCLEOTIDE SEQUENCE [LARGE SCALE GENOMIC DNA]</scope>
    <source>
        <strain evidence="2 3">TC 32-1</strain>
    </source>
</reference>